<dbReference type="Pfam" id="PF01138">
    <property type="entry name" value="RNase_PH"/>
    <property type="match status" value="2"/>
</dbReference>
<dbReference type="InterPro" id="IPR020568">
    <property type="entry name" value="Ribosomal_Su5_D2-typ_SF"/>
</dbReference>
<name>A0A1H9C4Y2_9RHOB</name>
<evidence type="ECO:0000256" key="5">
    <source>
        <dbReference type="ARBA" id="ARBA00022723"/>
    </source>
</evidence>
<dbReference type="InterPro" id="IPR004087">
    <property type="entry name" value="KH_dom"/>
</dbReference>
<keyword evidence="6 8" id="KW-0460">Magnesium</keyword>
<dbReference type="Pfam" id="PF00575">
    <property type="entry name" value="S1"/>
    <property type="match status" value="1"/>
</dbReference>
<comment type="subcellular location">
    <subcellularLocation>
        <location evidence="8">Cytoplasm</location>
    </subcellularLocation>
</comment>
<dbReference type="GO" id="GO:0006402">
    <property type="term" value="P:mRNA catabolic process"/>
    <property type="evidence" value="ECO:0007669"/>
    <property type="project" value="UniProtKB-UniRule"/>
</dbReference>
<dbReference type="InterPro" id="IPR015847">
    <property type="entry name" value="ExoRNase_PH_dom2"/>
</dbReference>
<dbReference type="OrthoDB" id="9804305at2"/>
<dbReference type="FunFam" id="3.30.230.70:FF:000001">
    <property type="entry name" value="Polyribonucleotide nucleotidyltransferase"/>
    <property type="match status" value="1"/>
</dbReference>
<dbReference type="SMART" id="SM00316">
    <property type="entry name" value="S1"/>
    <property type="match status" value="1"/>
</dbReference>
<evidence type="ECO:0000256" key="6">
    <source>
        <dbReference type="ARBA" id="ARBA00022842"/>
    </source>
</evidence>
<comment type="similarity">
    <text evidence="1 8">Belongs to the polyribonucleotide nucleotidyltransferase family.</text>
</comment>
<dbReference type="GO" id="GO:0006396">
    <property type="term" value="P:RNA processing"/>
    <property type="evidence" value="ECO:0007669"/>
    <property type="project" value="InterPro"/>
</dbReference>
<dbReference type="GO" id="GO:0000287">
    <property type="term" value="F:magnesium ion binding"/>
    <property type="evidence" value="ECO:0007669"/>
    <property type="project" value="UniProtKB-UniRule"/>
</dbReference>
<proteinExistence type="inferred from homology"/>
<dbReference type="InterPro" id="IPR004088">
    <property type="entry name" value="KH_dom_type_1"/>
</dbReference>
<dbReference type="Pfam" id="PF03726">
    <property type="entry name" value="PNPase"/>
    <property type="match status" value="1"/>
</dbReference>
<keyword evidence="7 8" id="KW-0694">RNA-binding</keyword>
<evidence type="ECO:0000313" key="10">
    <source>
        <dbReference type="EMBL" id="SEP96164.1"/>
    </source>
</evidence>
<dbReference type="PIRSF" id="PIRSF005499">
    <property type="entry name" value="PNPase"/>
    <property type="match status" value="1"/>
</dbReference>
<evidence type="ECO:0000313" key="11">
    <source>
        <dbReference type="Proteomes" id="UP000198634"/>
    </source>
</evidence>
<dbReference type="InterPro" id="IPR012340">
    <property type="entry name" value="NA-bd_OB-fold"/>
</dbReference>
<dbReference type="InterPro" id="IPR027408">
    <property type="entry name" value="PNPase/RNase_PH_dom_sf"/>
</dbReference>
<feature type="domain" description="S1 motif" evidence="9">
    <location>
        <begin position="625"/>
        <end position="693"/>
    </location>
</feature>
<dbReference type="InterPro" id="IPR036345">
    <property type="entry name" value="ExoRNase_PH_dom2_sf"/>
</dbReference>
<dbReference type="Pfam" id="PF00013">
    <property type="entry name" value="KH_1"/>
    <property type="match status" value="1"/>
</dbReference>
<dbReference type="AlphaFoldDB" id="A0A1H9C4Y2"/>
<dbReference type="InterPro" id="IPR003029">
    <property type="entry name" value="S1_domain"/>
</dbReference>
<dbReference type="HAMAP" id="MF_01595">
    <property type="entry name" value="PNPase"/>
    <property type="match status" value="1"/>
</dbReference>
<dbReference type="PANTHER" id="PTHR11252:SF0">
    <property type="entry name" value="POLYRIBONUCLEOTIDE NUCLEOTIDYLTRANSFERASE 1, MITOCHONDRIAL"/>
    <property type="match status" value="1"/>
</dbReference>
<dbReference type="Gene3D" id="3.30.1370.10">
    <property type="entry name" value="K Homology domain, type 1"/>
    <property type="match status" value="1"/>
</dbReference>
<reference evidence="10 11" key="1">
    <citation type="submission" date="2016-10" db="EMBL/GenBank/DDBJ databases">
        <authorList>
            <person name="de Groot N.N."/>
        </authorList>
    </citation>
    <scope>NUCLEOTIDE SEQUENCE [LARGE SCALE GENOMIC DNA]</scope>
    <source>
        <strain evidence="10 11">DSM 22007</strain>
    </source>
</reference>
<dbReference type="SUPFAM" id="SSF54211">
    <property type="entry name" value="Ribosomal protein S5 domain 2-like"/>
    <property type="match status" value="2"/>
</dbReference>
<dbReference type="STRING" id="657014.SAMN04488092_103123"/>
<feature type="binding site" evidence="8">
    <location>
        <position position="490"/>
    </location>
    <ligand>
        <name>Mg(2+)</name>
        <dbReference type="ChEBI" id="CHEBI:18420"/>
    </ligand>
</feature>
<keyword evidence="4 8" id="KW-0548">Nucleotidyltransferase</keyword>
<accession>A0A1H9C4Y2</accession>
<dbReference type="FunFam" id="3.30.230.70:FF:000002">
    <property type="entry name" value="Polyribonucleotide nucleotidyltransferase"/>
    <property type="match status" value="1"/>
</dbReference>
<evidence type="ECO:0000256" key="2">
    <source>
        <dbReference type="ARBA" id="ARBA00022490"/>
    </source>
</evidence>
<comment type="catalytic activity">
    <reaction evidence="8">
        <text>RNA(n+1) + phosphate = RNA(n) + a ribonucleoside 5'-diphosphate</text>
        <dbReference type="Rhea" id="RHEA:22096"/>
        <dbReference type="Rhea" id="RHEA-COMP:14527"/>
        <dbReference type="Rhea" id="RHEA-COMP:17342"/>
        <dbReference type="ChEBI" id="CHEBI:43474"/>
        <dbReference type="ChEBI" id="CHEBI:57930"/>
        <dbReference type="ChEBI" id="CHEBI:140395"/>
        <dbReference type="EC" id="2.7.7.8"/>
    </reaction>
</comment>
<keyword evidence="5 8" id="KW-0479">Metal-binding</keyword>
<dbReference type="NCBIfam" id="NF008805">
    <property type="entry name" value="PRK11824.1"/>
    <property type="match status" value="1"/>
</dbReference>
<dbReference type="NCBIfam" id="TIGR03591">
    <property type="entry name" value="polynuc_phos"/>
    <property type="match status" value="1"/>
</dbReference>
<dbReference type="InterPro" id="IPR015848">
    <property type="entry name" value="PNPase_PH_RNA-bd_bac/org-type"/>
</dbReference>
<dbReference type="SUPFAM" id="SSF55666">
    <property type="entry name" value="Ribonuclease PH domain 2-like"/>
    <property type="match status" value="2"/>
</dbReference>
<dbReference type="GO" id="GO:0003723">
    <property type="term" value="F:RNA binding"/>
    <property type="evidence" value="ECO:0007669"/>
    <property type="project" value="UniProtKB-UniRule"/>
</dbReference>
<dbReference type="SMART" id="SM00322">
    <property type="entry name" value="KH"/>
    <property type="match status" value="1"/>
</dbReference>
<sequence length="711" mass="76826">MFNVTTKTMQWGDETLTLETGKIARQADGTVIATLGETSVMANVTFAKSPKPGQDFFPLTVHYQEKYYAAGKVPGGFFKREARPTEKETLTARLIDRPIRPLFVEGFKHEVLVMCTVLSHDLVNDPDVVAMIAASAALTISGAPFRGPIACCRVGFTEGNYVLNPSVDDMQGLRNNPDQRLDLVVAGTKDAVMMVESEAYELSEAEMLGAVNFAHTQIQPVIDLIISLAEDAAKEPFNFTPPDYSELYAAVKTAGEDQMRAAFAITDKQERTTAVAAARDAIKAALSEEQLGDANLGSALKKLEAGILRGDVVKTGKRIDGRDTTTVRQIVAETGLLPRTHGSALFTRGETQGLVVTTLGTGDDEQFIDALHGNFKSNFMLHYNFPPYSVGEVGRVSGPGRREIGHGKLAWRALQAVLPAGTDFPYTIRIVSEITESNGSSSMASVCGGSLSMMDAGVPLKSAVAGVAMGLILEDDGSYAILTDILGDEDHLGDMDFKVAGTENGITSLQMDIKIAGITPEIMEKALAQAKDGRIHILNEMNKALSGTSDFSVHAPRIETMQIPTDKIREVIGSGGKVIREIVEVSGAKVDINDDGIIKIASPNGEAIQKAYDMIWSIVAEPEEGKVYKGTVVKIVDFGAFVNFFGKRDGLVHVSQIENRRLNHPSDVLKEGQEVWVKLLGFDDRGKVRLSMKVVNQETGEEATPEENAED</sequence>
<dbReference type="PROSITE" id="PS50126">
    <property type="entry name" value="S1"/>
    <property type="match status" value="1"/>
</dbReference>
<dbReference type="Pfam" id="PF03725">
    <property type="entry name" value="RNase_PH_C"/>
    <property type="match status" value="2"/>
</dbReference>
<evidence type="ECO:0000256" key="1">
    <source>
        <dbReference type="ARBA" id="ARBA00007404"/>
    </source>
</evidence>
<dbReference type="EC" id="2.7.7.8" evidence="8"/>
<dbReference type="Proteomes" id="UP000198634">
    <property type="component" value="Unassembled WGS sequence"/>
</dbReference>
<dbReference type="GO" id="GO:0000175">
    <property type="term" value="F:3'-5'-RNA exonuclease activity"/>
    <property type="evidence" value="ECO:0007669"/>
    <property type="project" value="TreeGrafter"/>
</dbReference>
<dbReference type="GO" id="GO:0005829">
    <property type="term" value="C:cytosol"/>
    <property type="evidence" value="ECO:0007669"/>
    <property type="project" value="TreeGrafter"/>
</dbReference>
<keyword evidence="11" id="KW-1185">Reference proteome</keyword>
<evidence type="ECO:0000259" key="9">
    <source>
        <dbReference type="PROSITE" id="PS50126"/>
    </source>
</evidence>
<protein>
    <recommendedName>
        <fullName evidence="8">Polyribonucleotide nucleotidyltransferase</fullName>
        <ecNumber evidence="8">2.7.7.8</ecNumber>
    </recommendedName>
    <alternativeName>
        <fullName evidence="8">Polynucleotide phosphorylase</fullName>
        <shortName evidence="8">PNPase</shortName>
    </alternativeName>
</protein>
<evidence type="ECO:0000256" key="3">
    <source>
        <dbReference type="ARBA" id="ARBA00022679"/>
    </source>
</evidence>
<evidence type="ECO:0000256" key="7">
    <source>
        <dbReference type="ARBA" id="ARBA00022884"/>
    </source>
</evidence>
<evidence type="ECO:0000256" key="8">
    <source>
        <dbReference type="HAMAP-Rule" id="MF_01595"/>
    </source>
</evidence>
<dbReference type="PROSITE" id="PS50084">
    <property type="entry name" value="KH_TYPE_1"/>
    <property type="match status" value="1"/>
</dbReference>
<dbReference type="GO" id="GO:0004654">
    <property type="term" value="F:polyribonucleotide nucleotidyltransferase activity"/>
    <property type="evidence" value="ECO:0007669"/>
    <property type="project" value="UniProtKB-UniRule"/>
</dbReference>
<comment type="cofactor">
    <cofactor evidence="8">
        <name>Mg(2+)</name>
        <dbReference type="ChEBI" id="CHEBI:18420"/>
    </cofactor>
</comment>
<dbReference type="CDD" id="cd02393">
    <property type="entry name" value="KH-I_PNPase"/>
    <property type="match status" value="1"/>
</dbReference>
<dbReference type="InterPro" id="IPR012162">
    <property type="entry name" value="PNPase"/>
</dbReference>
<feature type="binding site" evidence="8">
    <location>
        <position position="496"/>
    </location>
    <ligand>
        <name>Mg(2+)</name>
        <dbReference type="ChEBI" id="CHEBI:18420"/>
    </ligand>
</feature>
<gene>
    <name evidence="8" type="primary">pnp</name>
    <name evidence="10" type="ORF">SAMN04488092_103123</name>
</gene>
<dbReference type="RefSeq" id="WP_090269089.1">
    <property type="nucleotide sequence ID" value="NZ_FOEP01000003.1"/>
</dbReference>
<dbReference type="CDD" id="cd11364">
    <property type="entry name" value="RNase_PH_PNPase_2"/>
    <property type="match status" value="1"/>
</dbReference>
<keyword evidence="3 8" id="KW-0808">Transferase</keyword>
<dbReference type="InterPro" id="IPR036456">
    <property type="entry name" value="PNPase_PH_RNA-bd_sf"/>
</dbReference>
<dbReference type="SUPFAM" id="SSF46915">
    <property type="entry name" value="Polynucleotide phosphorylase/guanosine pentaphosphate synthase (PNPase/GPSI), domain 3"/>
    <property type="match status" value="1"/>
</dbReference>
<dbReference type="PANTHER" id="PTHR11252">
    <property type="entry name" value="POLYRIBONUCLEOTIDE NUCLEOTIDYLTRANSFERASE"/>
    <property type="match status" value="1"/>
</dbReference>
<dbReference type="EMBL" id="FOEP01000003">
    <property type="protein sequence ID" value="SEP96164.1"/>
    <property type="molecule type" value="Genomic_DNA"/>
</dbReference>
<dbReference type="CDD" id="cd04472">
    <property type="entry name" value="S1_PNPase"/>
    <property type="match status" value="1"/>
</dbReference>
<comment type="function">
    <text evidence="8">Involved in mRNA degradation. Catalyzes the phosphorolysis of single-stranded polyribonucleotides processively in the 3'- to 5'-direction.</text>
</comment>
<dbReference type="SUPFAM" id="SSF50249">
    <property type="entry name" value="Nucleic acid-binding proteins"/>
    <property type="match status" value="1"/>
</dbReference>
<dbReference type="Gene3D" id="2.40.50.140">
    <property type="entry name" value="Nucleic acid-binding proteins"/>
    <property type="match status" value="1"/>
</dbReference>
<evidence type="ECO:0000256" key="4">
    <source>
        <dbReference type="ARBA" id="ARBA00022695"/>
    </source>
</evidence>
<dbReference type="InterPro" id="IPR001247">
    <property type="entry name" value="ExoRNase_PH_dom1"/>
</dbReference>
<dbReference type="FunFam" id="3.30.1370.10:FF:000001">
    <property type="entry name" value="Polyribonucleotide nucleotidyltransferase"/>
    <property type="match status" value="1"/>
</dbReference>
<keyword evidence="2 8" id="KW-0963">Cytoplasm</keyword>
<dbReference type="FunFam" id="2.40.50.140:FF:000107">
    <property type="entry name" value="Polyribonucleotide nucleotidyltransferase"/>
    <property type="match status" value="1"/>
</dbReference>
<dbReference type="SUPFAM" id="SSF54791">
    <property type="entry name" value="Eukaryotic type KH-domain (KH-domain type I)"/>
    <property type="match status" value="1"/>
</dbReference>
<dbReference type="CDD" id="cd11363">
    <property type="entry name" value="RNase_PH_PNPase_1"/>
    <property type="match status" value="1"/>
</dbReference>
<dbReference type="InterPro" id="IPR036612">
    <property type="entry name" value="KH_dom_type_1_sf"/>
</dbReference>
<organism evidence="10 11">
    <name type="scientific">Thalassovita taeanensis</name>
    <dbReference type="NCBI Taxonomy" id="657014"/>
    <lineage>
        <taxon>Bacteria</taxon>
        <taxon>Pseudomonadati</taxon>
        <taxon>Pseudomonadota</taxon>
        <taxon>Alphaproteobacteria</taxon>
        <taxon>Rhodobacterales</taxon>
        <taxon>Roseobacteraceae</taxon>
        <taxon>Thalassovita</taxon>
    </lineage>
</organism>
<dbReference type="Gene3D" id="3.30.230.70">
    <property type="entry name" value="GHMP Kinase, N-terminal domain"/>
    <property type="match status" value="2"/>
</dbReference>